<evidence type="ECO:0000256" key="1">
    <source>
        <dbReference type="SAM" id="MobiDB-lite"/>
    </source>
</evidence>
<dbReference type="EMBL" id="CACRTC010000048">
    <property type="protein sequence ID" value="VYT47431.1"/>
    <property type="molecule type" value="Genomic_DNA"/>
</dbReference>
<reference evidence="2" key="1">
    <citation type="submission" date="2019-11" db="EMBL/GenBank/DDBJ databases">
        <authorList>
            <person name="Feng L."/>
        </authorList>
    </citation>
    <scope>NUCLEOTIDE SEQUENCE</scope>
    <source>
        <strain evidence="2">BuniformisLFYP32</strain>
    </source>
</reference>
<accession>A0A6N2X019</accession>
<feature type="compositionally biased region" description="Basic residues" evidence="1">
    <location>
        <begin position="1"/>
        <end position="12"/>
    </location>
</feature>
<feature type="region of interest" description="Disordered" evidence="1">
    <location>
        <begin position="1"/>
        <end position="20"/>
    </location>
</feature>
<protein>
    <submittedName>
        <fullName evidence="2">Uncharacterized protein</fullName>
    </submittedName>
</protein>
<sequence>MIKCKVPGKGKSRNHETKEKSDEATNFIGFFFGQTYTDVMCYGTYSNANSAFLRLSSMACRLPL</sequence>
<name>A0A6N2X019_BACUN</name>
<proteinExistence type="predicted"/>
<evidence type="ECO:0000313" key="2">
    <source>
        <dbReference type="EMBL" id="VYT47431.1"/>
    </source>
</evidence>
<gene>
    <name evidence="2" type="ORF">BULFYP32_00267</name>
</gene>
<dbReference type="AlphaFoldDB" id="A0A6N2X019"/>
<organism evidence="2">
    <name type="scientific">Bacteroides uniformis</name>
    <dbReference type="NCBI Taxonomy" id="820"/>
    <lineage>
        <taxon>Bacteria</taxon>
        <taxon>Pseudomonadati</taxon>
        <taxon>Bacteroidota</taxon>
        <taxon>Bacteroidia</taxon>
        <taxon>Bacteroidales</taxon>
        <taxon>Bacteroidaceae</taxon>
        <taxon>Bacteroides</taxon>
    </lineage>
</organism>